<protein>
    <submittedName>
        <fullName evidence="1">Uncharacterized protein</fullName>
    </submittedName>
</protein>
<comment type="caution">
    <text evidence="1">The sequence shown here is derived from an EMBL/GenBank/DDBJ whole genome shotgun (WGS) entry which is preliminary data.</text>
</comment>
<name>A0A392TL36_9FABA</name>
<keyword evidence="2" id="KW-1185">Reference proteome</keyword>
<evidence type="ECO:0000313" key="2">
    <source>
        <dbReference type="Proteomes" id="UP000265520"/>
    </source>
</evidence>
<dbReference type="AlphaFoldDB" id="A0A392TL36"/>
<feature type="non-terminal residue" evidence="1">
    <location>
        <position position="89"/>
    </location>
</feature>
<reference evidence="1 2" key="1">
    <citation type="journal article" date="2018" name="Front. Plant Sci.">
        <title>Red Clover (Trifolium pratense) and Zigzag Clover (T. medium) - A Picture of Genomic Similarities and Differences.</title>
        <authorList>
            <person name="Dluhosova J."/>
            <person name="Istvanek J."/>
            <person name="Nedelnik J."/>
            <person name="Repkova J."/>
        </authorList>
    </citation>
    <scope>NUCLEOTIDE SEQUENCE [LARGE SCALE GENOMIC DNA]</scope>
    <source>
        <strain evidence="2">cv. 10/8</strain>
        <tissue evidence="1">Leaf</tissue>
    </source>
</reference>
<dbReference type="PANTHER" id="PTHR31362">
    <property type="entry name" value="GLYCOSYLTRANSFERASE STELLO1-RELATED"/>
    <property type="match status" value="1"/>
</dbReference>
<accession>A0A392TL36</accession>
<organism evidence="1 2">
    <name type="scientific">Trifolium medium</name>
    <dbReference type="NCBI Taxonomy" id="97028"/>
    <lineage>
        <taxon>Eukaryota</taxon>
        <taxon>Viridiplantae</taxon>
        <taxon>Streptophyta</taxon>
        <taxon>Embryophyta</taxon>
        <taxon>Tracheophyta</taxon>
        <taxon>Spermatophyta</taxon>
        <taxon>Magnoliopsida</taxon>
        <taxon>eudicotyledons</taxon>
        <taxon>Gunneridae</taxon>
        <taxon>Pentapetalae</taxon>
        <taxon>rosids</taxon>
        <taxon>fabids</taxon>
        <taxon>Fabales</taxon>
        <taxon>Fabaceae</taxon>
        <taxon>Papilionoideae</taxon>
        <taxon>50 kb inversion clade</taxon>
        <taxon>NPAAA clade</taxon>
        <taxon>Hologalegina</taxon>
        <taxon>IRL clade</taxon>
        <taxon>Trifolieae</taxon>
        <taxon>Trifolium</taxon>
    </lineage>
</organism>
<dbReference type="PANTHER" id="PTHR31362:SF0">
    <property type="entry name" value="EXOSTOSIN DOMAIN-CONTAINING PROTEIN-RELATED"/>
    <property type="match status" value="1"/>
</dbReference>
<feature type="non-terminal residue" evidence="1">
    <location>
        <position position="1"/>
    </location>
</feature>
<sequence length="89" mass="10064">HAPKVALPQGIMVPVNSFNTMYHASAFWGLMLPVSVSRMASDVLRGYWGQRILWEVGGYVAVYPPTVHRYDRVEAYPFSEEKDLHVNVG</sequence>
<dbReference type="Proteomes" id="UP000265520">
    <property type="component" value="Unassembled WGS sequence"/>
</dbReference>
<evidence type="ECO:0000313" key="1">
    <source>
        <dbReference type="EMBL" id="MCI60645.1"/>
    </source>
</evidence>
<dbReference type="InterPro" id="IPR005049">
    <property type="entry name" value="STL-like"/>
</dbReference>
<proteinExistence type="predicted"/>
<dbReference type="EMBL" id="LXQA010585569">
    <property type="protein sequence ID" value="MCI60645.1"/>
    <property type="molecule type" value="Genomic_DNA"/>
</dbReference>